<sequence length="407" mass="46308">MDSKTVLLTDSGETMGFFIPQSSLGNLKLYKYQSDDRSFLSNHVLRPFWRKFATIFPLWMAPNLVTLLGFCFIIFNVLTTLYYDPYFDQESPRWTYFSYAIGLFLYQTFDACDGMHARRTGQQGPLGELFDHCIDSINTTLSMIPVCSMTGMGYTYMTIFSQFAILCSFYLSTWEEYHTHKLYLAEFCGPVEGIIVLCISFIAVGIYGPQTIWHTKVAQFSWQDFVFDVETVHLMYAFCTGALIFNIVTAHTNVVRYYESQSTKSATPSKTAENISKAVNGLLPFFAYFSSIFTLVLIQPSFISLALILSIGFSVAFVVGRMIIAHLTMQPFPMVNFPFLIPTIQLVLYAFMVYVLDYQKGSIVSALVWMGLGLTLAIHGMFINDIIYDITTFLDIYALSIKHPKEI</sequence>
<evidence type="ECO:0000256" key="16">
    <source>
        <dbReference type="RuleBase" id="RU003750"/>
    </source>
</evidence>
<dbReference type="InterPro" id="IPR043130">
    <property type="entry name" value="CDP-OH_PTrfase_TM_dom"/>
</dbReference>
<name>N1NXE8_YEASC</name>
<dbReference type="PIRSF" id="PIRSF015665">
    <property type="entry name" value="CHOPT"/>
    <property type="match status" value="1"/>
</dbReference>
<comment type="cofactor">
    <cofactor evidence="1">
        <name>Mg(2+)</name>
        <dbReference type="ChEBI" id="CHEBI:18420"/>
    </cofactor>
</comment>
<organism evidence="18">
    <name type="scientific">Saccharomyces cerevisiae (strain CEN.PK113-7D)</name>
    <name type="common">Baker's yeast</name>
    <dbReference type="NCBI Taxonomy" id="889517"/>
    <lineage>
        <taxon>Eukaryota</taxon>
        <taxon>Fungi</taxon>
        <taxon>Dikarya</taxon>
        <taxon>Ascomycota</taxon>
        <taxon>Saccharomycotina</taxon>
        <taxon>Saccharomycetes</taxon>
        <taxon>Saccharomycetales</taxon>
        <taxon>Saccharomycetaceae</taxon>
        <taxon>Saccharomyces</taxon>
    </lineage>
</organism>
<comment type="subcellular location">
    <subcellularLocation>
        <location evidence="2">Endomembrane system</location>
        <topology evidence="2">Multi-pass membrane protein</topology>
    </subcellularLocation>
</comment>
<keyword evidence="10 17" id="KW-0472">Membrane</keyword>
<evidence type="ECO:0000256" key="7">
    <source>
        <dbReference type="ARBA" id="ARBA00022692"/>
    </source>
</evidence>
<feature type="transmembrane region" description="Helical" evidence="17">
    <location>
        <begin position="183"/>
        <end position="207"/>
    </location>
</feature>
<dbReference type="Pfam" id="PF01066">
    <property type="entry name" value="CDP-OH_P_transf"/>
    <property type="match status" value="1"/>
</dbReference>
<accession>N1NXE8</accession>
<dbReference type="InterPro" id="IPR048254">
    <property type="entry name" value="CDP_ALCOHOL_P_TRANSF_CS"/>
</dbReference>
<evidence type="ECO:0000256" key="15">
    <source>
        <dbReference type="ARBA" id="ARBA00051857"/>
    </source>
</evidence>
<reference evidence="18" key="1">
    <citation type="submission" date="2012-03" db="EMBL/GenBank/DDBJ databases">
        <title>De novo sequencing, assembly and analysis of the genome of the laboratory strain Saccharomyces cerevisiae CEN.PK113-7D, a model for modern industrial biotechnology.</title>
        <authorList>
            <person name="Nijkamp J.F."/>
            <person name="van den Broek M.A."/>
            <person name="Datema E."/>
            <person name="de Kok S."/>
            <person name="Bosman L."/>
            <person name="Luttink M.A."/>
            <person name="Daran-Lapujade P."/>
            <person name="Vongsangnak W."/>
            <person name="Nielsen J."/>
            <person name="Heijne W.H.M."/>
            <person name="Klaassen P."/>
            <person name="Platt D."/>
            <person name="Paddon C.J."/>
            <person name="Koetter P."/>
            <person name="van Ham R.C."/>
            <person name="Reinders M.J.T."/>
            <person name="Pronk J.T."/>
            <person name="de Ridder D."/>
            <person name="Daran J.-M."/>
        </authorList>
    </citation>
    <scope>NUCLEOTIDE SEQUENCE</scope>
    <source>
        <strain evidence="18">CEN.PK113-7D</strain>
    </source>
</reference>
<evidence type="ECO:0000256" key="2">
    <source>
        <dbReference type="ARBA" id="ARBA00004127"/>
    </source>
</evidence>
<feature type="transmembrane region" description="Helical" evidence="17">
    <location>
        <begin position="304"/>
        <end position="324"/>
    </location>
</feature>
<feature type="transmembrane region" description="Helical" evidence="17">
    <location>
        <begin position="234"/>
        <end position="258"/>
    </location>
</feature>
<evidence type="ECO:0000256" key="6">
    <source>
        <dbReference type="ARBA" id="ARBA00022679"/>
    </source>
</evidence>
<evidence type="ECO:0000256" key="17">
    <source>
        <dbReference type="SAM" id="Phobius"/>
    </source>
</evidence>
<comment type="pathway">
    <text evidence="13">Phospholipid metabolism; phosphatidylcholine biosynthesis; phosphatidylcholine from phosphocholine: step 2/2.</text>
</comment>
<dbReference type="GO" id="GO:0004142">
    <property type="term" value="F:diacylglycerol cholinephosphotransferase activity"/>
    <property type="evidence" value="ECO:0007669"/>
    <property type="project" value="UniProtKB-EC"/>
</dbReference>
<evidence type="ECO:0000256" key="3">
    <source>
        <dbReference type="ARBA" id="ARBA00005189"/>
    </source>
</evidence>
<proteinExistence type="inferred from homology"/>
<evidence type="ECO:0000313" key="18">
    <source>
        <dbReference type="EMBL" id="EIW07963.1"/>
    </source>
</evidence>
<keyword evidence="9" id="KW-0443">Lipid metabolism</keyword>
<evidence type="ECO:0000256" key="14">
    <source>
        <dbReference type="ARBA" id="ARBA00038987"/>
    </source>
</evidence>
<dbReference type="GO" id="GO:0012505">
    <property type="term" value="C:endomembrane system"/>
    <property type="evidence" value="ECO:0007669"/>
    <property type="project" value="UniProtKB-SubCell"/>
</dbReference>
<evidence type="ECO:0000256" key="13">
    <source>
        <dbReference type="ARBA" id="ARBA00037890"/>
    </source>
</evidence>
<dbReference type="HOGENOM" id="CLU_035066_5_2_1"/>
<dbReference type="Gene3D" id="1.20.120.1760">
    <property type="match status" value="1"/>
</dbReference>
<feature type="transmembrane region" description="Helical" evidence="17">
    <location>
        <begin position="362"/>
        <end position="383"/>
    </location>
</feature>
<dbReference type="InterPro" id="IPR000462">
    <property type="entry name" value="CDP-OH_P_trans"/>
</dbReference>
<comment type="catalytic activity">
    <reaction evidence="15">
        <text>CDP-N,N-dimethylethanolamine + a 1,2-diacyl-sn-glycerol = a 1,2-diacyl-sn-glycero-3-phospho-N,N-dimethylethanolamine + CMP + H(+)</text>
        <dbReference type="Rhea" id="RHEA:33775"/>
        <dbReference type="ChEBI" id="CHEBI:15378"/>
        <dbReference type="ChEBI" id="CHEBI:17815"/>
        <dbReference type="ChEBI" id="CHEBI:60377"/>
        <dbReference type="ChEBI" id="CHEBI:64572"/>
        <dbReference type="ChEBI" id="CHEBI:65117"/>
    </reaction>
    <physiologicalReaction direction="left-to-right" evidence="15">
        <dbReference type="Rhea" id="RHEA:33776"/>
    </physiologicalReaction>
</comment>
<dbReference type="Proteomes" id="UP000013192">
    <property type="component" value="Chromosome XIV"/>
</dbReference>
<evidence type="ECO:0000256" key="9">
    <source>
        <dbReference type="ARBA" id="ARBA00023098"/>
    </source>
</evidence>
<feature type="transmembrane region" description="Helical" evidence="17">
    <location>
        <begin position="56"/>
        <end position="83"/>
    </location>
</feature>
<keyword evidence="11" id="KW-0594">Phospholipid biosynthesis</keyword>
<keyword evidence="8 17" id="KW-1133">Transmembrane helix</keyword>
<dbReference type="InterPro" id="IPR014472">
    <property type="entry name" value="CHOPT"/>
</dbReference>
<dbReference type="EC" id="2.7.8.2" evidence="14"/>
<evidence type="ECO:0000256" key="11">
    <source>
        <dbReference type="ARBA" id="ARBA00023209"/>
    </source>
</evidence>
<dbReference type="PANTHER" id="PTHR10414:SF37">
    <property type="entry name" value="BB IN A BOXCAR, ISOFORM C"/>
    <property type="match status" value="1"/>
</dbReference>
<feature type="transmembrane region" description="Helical" evidence="17">
    <location>
        <begin position="153"/>
        <end position="171"/>
    </location>
</feature>
<keyword evidence="5" id="KW-0444">Lipid biosynthesis</keyword>
<keyword evidence="6 16" id="KW-0808">Transferase</keyword>
<protein>
    <recommendedName>
        <fullName evidence="14">diacylglycerol cholinephosphotransferase</fullName>
        <ecNumber evidence="14">2.7.8.2</ecNumber>
    </recommendedName>
</protein>
<evidence type="ECO:0000256" key="4">
    <source>
        <dbReference type="ARBA" id="ARBA00010441"/>
    </source>
</evidence>
<evidence type="ECO:0000256" key="8">
    <source>
        <dbReference type="ARBA" id="ARBA00022989"/>
    </source>
</evidence>
<dbReference type="FunFam" id="1.20.120.1760:FF:000012">
    <property type="entry name" value="sn-1,2-diacylglycerol cholinephosphotransferase"/>
    <property type="match status" value="1"/>
</dbReference>
<evidence type="ECO:0000256" key="12">
    <source>
        <dbReference type="ARBA" id="ARBA00023264"/>
    </source>
</evidence>
<feature type="transmembrane region" description="Helical" evidence="17">
    <location>
        <begin position="279"/>
        <end position="298"/>
    </location>
</feature>
<comment type="similarity">
    <text evidence="4 16">Belongs to the CDP-alcohol phosphatidyltransferase class-I family.</text>
</comment>
<dbReference type="AlphaFoldDB" id="N1NXE8"/>
<keyword evidence="12" id="KW-1208">Phospholipid metabolism</keyword>
<dbReference type="EMBL" id="CM001535">
    <property type="protein sequence ID" value="EIW07963.1"/>
    <property type="molecule type" value="Genomic_DNA"/>
</dbReference>
<evidence type="ECO:0000256" key="1">
    <source>
        <dbReference type="ARBA" id="ARBA00001946"/>
    </source>
</evidence>
<gene>
    <name evidence="18" type="ORF">CENPK1137D_2550</name>
</gene>
<keyword evidence="7 17" id="KW-0812">Transmembrane</keyword>
<dbReference type="PROSITE" id="PS00379">
    <property type="entry name" value="CDP_ALCOHOL_P_TRANSF"/>
    <property type="match status" value="1"/>
</dbReference>
<evidence type="ECO:0000256" key="10">
    <source>
        <dbReference type="ARBA" id="ARBA00023136"/>
    </source>
</evidence>
<evidence type="ECO:0000256" key="5">
    <source>
        <dbReference type="ARBA" id="ARBA00022516"/>
    </source>
</evidence>
<comment type="pathway">
    <text evidence="3">Lipid metabolism.</text>
</comment>
<feature type="transmembrane region" description="Helical" evidence="17">
    <location>
        <begin position="336"/>
        <end position="356"/>
    </location>
</feature>
<dbReference type="OrthoDB" id="196717at2759"/>
<dbReference type="GO" id="GO:0016020">
    <property type="term" value="C:membrane"/>
    <property type="evidence" value="ECO:0007669"/>
    <property type="project" value="InterPro"/>
</dbReference>
<dbReference type="PANTHER" id="PTHR10414">
    <property type="entry name" value="ETHANOLAMINEPHOSPHOTRANSFERASE"/>
    <property type="match status" value="1"/>
</dbReference>